<protein>
    <submittedName>
        <fullName evidence="2">Uncharacterized protein</fullName>
    </submittedName>
</protein>
<feature type="compositionally biased region" description="Basic and acidic residues" evidence="1">
    <location>
        <begin position="36"/>
        <end position="81"/>
    </location>
</feature>
<name>A0A6V7HAQ1_9HYME</name>
<accession>A0A6V7HAQ1</accession>
<dbReference type="EMBL" id="CAJDYZ010009982">
    <property type="protein sequence ID" value="CAD1477359.1"/>
    <property type="molecule type" value="Genomic_DNA"/>
</dbReference>
<feature type="compositionally biased region" description="Basic and acidic residues" evidence="1">
    <location>
        <begin position="1"/>
        <end position="17"/>
    </location>
</feature>
<dbReference type="Proteomes" id="UP000752696">
    <property type="component" value="Unassembled WGS sequence"/>
</dbReference>
<dbReference type="AlphaFoldDB" id="A0A6V7HAQ1"/>
<keyword evidence="3" id="KW-1185">Reference proteome</keyword>
<evidence type="ECO:0000313" key="3">
    <source>
        <dbReference type="Proteomes" id="UP000752696"/>
    </source>
</evidence>
<feature type="region of interest" description="Disordered" evidence="1">
    <location>
        <begin position="1"/>
        <end position="81"/>
    </location>
</feature>
<reference evidence="2" key="1">
    <citation type="submission" date="2020-07" db="EMBL/GenBank/DDBJ databases">
        <authorList>
            <person name="Nazaruddin N."/>
        </authorList>
    </citation>
    <scope>NUCLEOTIDE SEQUENCE</scope>
</reference>
<comment type="caution">
    <text evidence="2">The sequence shown here is derived from an EMBL/GenBank/DDBJ whole genome shotgun (WGS) entry which is preliminary data.</text>
</comment>
<evidence type="ECO:0000313" key="2">
    <source>
        <dbReference type="EMBL" id="CAD1477359.1"/>
    </source>
</evidence>
<proteinExistence type="predicted"/>
<organism evidence="2 3">
    <name type="scientific">Heterotrigona itama</name>
    <dbReference type="NCBI Taxonomy" id="395501"/>
    <lineage>
        <taxon>Eukaryota</taxon>
        <taxon>Metazoa</taxon>
        <taxon>Ecdysozoa</taxon>
        <taxon>Arthropoda</taxon>
        <taxon>Hexapoda</taxon>
        <taxon>Insecta</taxon>
        <taxon>Pterygota</taxon>
        <taxon>Neoptera</taxon>
        <taxon>Endopterygota</taxon>
        <taxon>Hymenoptera</taxon>
        <taxon>Apocrita</taxon>
        <taxon>Aculeata</taxon>
        <taxon>Apoidea</taxon>
        <taxon>Anthophila</taxon>
        <taxon>Apidae</taxon>
        <taxon>Heterotrigona</taxon>
    </lineage>
</organism>
<evidence type="ECO:0000256" key="1">
    <source>
        <dbReference type="SAM" id="MobiDB-lite"/>
    </source>
</evidence>
<sequence length="81" mass="9360">MKHRGETEGRDFEPEKERKRKRTVGGRQETQSEQVGDEKVGRGKTRMEGEVMVADRGEGGTIMKMRDGDVGKKRQQLKRER</sequence>
<gene>
    <name evidence="2" type="ORF">MHI_LOCUS722929</name>
</gene>